<feature type="compositionally biased region" description="Basic residues" evidence="10">
    <location>
        <begin position="8"/>
        <end position="21"/>
    </location>
</feature>
<dbReference type="PANTHER" id="PTHR47234:SF2">
    <property type="entry name" value="TONB-DEPENDENT RECEPTOR"/>
    <property type="match status" value="1"/>
</dbReference>
<feature type="domain" description="TonB-dependent receptor plug" evidence="13">
    <location>
        <begin position="130"/>
        <end position="241"/>
    </location>
</feature>
<evidence type="ECO:0000313" key="14">
    <source>
        <dbReference type="EMBL" id="KFE71904.1"/>
    </source>
</evidence>
<feature type="chain" id="PRO_5001800338" evidence="11">
    <location>
        <begin position="38"/>
        <end position="1033"/>
    </location>
</feature>
<dbReference type="PANTHER" id="PTHR47234">
    <property type="match status" value="1"/>
</dbReference>
<evidence type="ECO:0000259" key="13">
    <source>
        <dbReference type="Pfam" id="PF07715"/>
    </source>
</evidence>
<keyword evidence="11" id="KW-0732">Signal</keyword>
<dbReference type="Pfam" id="PF00593">
    <property type="entry name" value="TonB_dep_Rec_b-barrel"/>
    <property type="match status" value="1"/>
</dbReference>
<feature type="region of interest" description="Disordered" evidence="10">
    <location>
        <begin position="1"/>
        <end position="21"/>
    </location>
</feature>
<dbReference type="PATRIC" id="fig|394096.3.peg.163"/>
<protein>
    <submittedName>
        <fullName evidence="14">TonB-dependent receptor</fullName>
    </submittedName>
</protein>
<reference evidence="14 15" key="1">
    <citation type="submission" date="2014-04" db="EMBL/GenBank/DDBJ databases">
        <title>Genome assembly of Hyalangium minutum DSM 14724.</title>
        <authorList>
            <person name="Sharma G."/>
            <person name="Subramanian S."/>
        </authorList>
    </citation>
    <scope>NUCLEOTIDE SEQUENCE [LARGE SCALE GENOMIC DNA]</scope>
    <source>
        <strain evidence="14 15">DSM 14724</strain>
    </source>
</reference>
<evidence type="ECO:0000256" key="6">
    <source>
        <dbReference type="ARBA" id="ARBA00023136"/>
    </source>
</evidence>
<evidence type="ECO:0000256" key="8">
    <source>
        <dbReference type="PROSITE-ProRule" id="PRU01360"/>
    </source>
</evidence>
<dbReference type="Gene3D" id="2.40.170.20">
    <property type="entry name" value="TonB-dependent receptor, beta-barrel domain"/>
    <property type="match status" value="1"/>
</dbReference>
<feature type="compositionally biased region" description="Pro residues" evidence="10">
    <location>
        <begin position="87"/>
        <end position="107"/>
    </location>
</feature>
<keyword evidence="7 8" id="KW-0998">Cell outer membrane</keyword>
<evidence type="ECO:0000256" key="9">
    <source>
        <dbReference type="RuleBase" id="RU003357"/>
    </source>
</evidence>
<evidence type="ECO:0000256" key="2">
    <source>
        <dbReference type="ARBA" id="ARBA00022448"/>
    </source>
</evidence>
<dbReference type="InterPro" id="IPR000531">
    <property type="entry name" value="Beta-barrel_TonB"/>
</dbReference>
<dbReference type="GO" id="GO:0009279">
    <property type="term" value="C:cell outer membrane"/>
    <property type="evidence" value="ECO:0007669"/>
    <property type="project" value="UniProtKB-SubCell"/>
</dbReference>
<accession>A0A085WW41</accession>
<keyword evidence="14" id="KW-0675">Receptor</keyword>
<feature type="domain" description="TonB-dependent receptor-like beta-barrel" evidence="12">
    <location>
        <begin position="450"/>
        <end position="996"/>
    </location>
</feature>
<feature type="region of interest" description="Disordered" evidence="10">
    <location>
        <begin position="34"/>
        <end position="110"/>
    </location>
</feature>
<dbReference type="PROSITE" id="PS52016">
    <property type="entry name" value="TONB_DEPENDENT_REC_3"/>
    <property type="match status" value="1"/>
</dbReference>
<proteinExistence type="inferred from homology"/>
<evidence type="ECO:0000256" key="5">
    <source>
        <dbReference type="ARBA" id="ARBA00023077"/>
    </source>
</evidence>
<dbReference type="OrthoDB" id="5389752at2"/>
<comment type="subcellular location">
    <subcellularLocation>
        <location evidence="1 8">Cell outer membrane</location>
        <topology evidence="1 8">Multi-pass membrane protein</topology>
    </subcellularLocation>
</comment>
<keyword evidence="15" id="KW-1185">Reference proteome</keyword>
<dbReference type="InterPro" id="IPR039426">
    <property type="entry name" value="TonB-dep_rcpt-like"/>
</dbReference>
<keyword evidence="6 8" id="KW-0472">Membrane</keyword>
<comment type="similarity">
    <text evidence="8 9">Belongs to the TonB-dependent receptor family.</text>
</comment>
<dbReference type="EMBL" id="JMCB01000001">
    <property type="protein sequence ID" value="KFE71904.1"/>
    <property type="molecule type" value="Genomic_DNA"/>
</dbReference>
<keyword evidence="2 8" id="KW-0813">Transport</keyword>
<dbReference type="InterPro" id="IPR036942">
    <property type="entry name" value="Beta-barrel_TonB_sf"/>
</dbReference>
<keyword evidence="3 8" id="KW-1134">Transmembrane beta strand</keyword>
<evidence type="ECO:0000256" key="3">
    <source>
        <dbReference type="ARBA" id="ARBA00022452"/>
    </source>
</evidence>
<evidence type="ECO:0000256" key="1">
    <source>
        <dbReference type="ARBA" id="ARBA00004571"/>
    </source>
</evidence>
<keyword evidence="4 8" id="KW-0812">Transmembrane</keyword>
<feature type="compositionally biased region" description="Low complexity" evidence="10">
    <location>
        <begin position="36"/>
        <end position="86"/>
    </location>
</feature>
<sequence>MSQDHTSKRCKVSKQSARKKTVLALAVLISGTGGVAAAQEAPAAAPAVQEATPPAPAAAQPATPVPQPIEATPEAQPAAPAAQPQAKPAPKPALKPAPKAPPPAAEEPPPEEYIEEIVVTGSRIPRKELTTAAPVTVLDKAQLEKTGKTSIGEILQSLPEQSNAINTQYNNGGDGATRVNLRGLGTGRTLVLLNGRRHVAGGTGADATVDLNSIPTAAIQRIEILKDGGSAVYGSDAIAGVVNIITRKDYSGTELRAFSGLSSHGDGLLYDLSLTTGQSTERGNILFTAGYYTQKDVFAGDRQFSKYDTFYDFASRQISTEGSSSTPMGVFLTRGATGGNGAWDALTARYPDASVFTIDRRTGEFRPFNTIGVEDAGGDYFNYQPDNYLVTPQERAHLYTTGGLRLGAGTRAFYEASYTNRQSKQKLASEPLFTSTEGLTVSAGNVYNPFGRDFVDVRRRLNEFGTRDYAQDLTTFRVVTGLEGKLDQDFGALQDWHWDVAYNYGRTQGVTTKQGTLRLSRLAAALGPSFMNASGKAVCGTPEAPIDPDACVPLNLFGGEGTISKEMADYLSFRGTTRGFTQQTSLSANFAGELFKVTPTAHSSGLALGYEHRREGGSYIPDPLTAAGDTTGTKENSTEGRFYVNEAYAELSVPLFGEINPETNELRDIVEVTGAARVFSYNTFGSDFTYKFGTRVSPIPDFTLRATYSTAFRAPSVNELYLGQTDGFPEVVDPCSDRESGTGVDAVCNAQAVPEDFSDDRSQQRTRLGGNVNLKPETAEIFTVGAVFEPRFAKDVTATVDYYLINVDNAITNLTADVILNSCYSAGGPASSQYCERITRDTDGYIVDISDPLTNVGGDKTGGLDFSIRYSPQTPFGRVGVSADATWLQKFDRTLANGDVIKAKGNYDLDGVYTNWRANVGLNWARDSLAAAVNMRFINGFKECEFNSCQFDESDPNAVQPISRMVQDYYTFDANVSYDLELKSGTAGAQFGVNNLFNTKPVLVANGFLASSDASTYDYMGRYFYLRLTYNYY</sequence>
<evidence type="ECO:0000256" key="7">
    <source>
        <dbReference type="ARBA" id="ARBA00023237"/>
    </source>
</evidence>
<feature type="signal peptide" evidence="11">
    <location>
        <begin position="1"/>
        <end position="37"/>
    </location>
</feature>
<comment type="caution">
    <text evidence="14">The sequence shown here is derived from an EMBL/GenBank/DDBJ whole genome shotgun (WGS) entry which is preliminary data.</text>
</comment>
<keyword evidence="5 9" id="KW-0798">TonB box</keyword>
<dbReference type="InterPro" id="IPR012910">
    <property type="entry name" value="Plug_dom"/>
</dbReference>
<evidence type="ECO:0000259" key="12">
    <source>
        <dbReference type="Pfam" id="PF00593"/>
    </source>
</evidence>
<gene>
    <name evidence="14" type="ORF">DB31_0165</name>
</gene>
<evidence type="ECO:0000256" key="11">
    <source>
        <dbReference type="SAM" id="SignalP"/>
    </source>
</evidence>
<evidence type="ECO:0000313" key="15">
    <source>
        <dbReference type="Proteomes" id="UP000028725"/>
    </source>
</evidence>
<dbReference type="InterPro" id="IPR037066">
    <property type="entry name" value="Plug_dom_sf"/>
</dbReference>
<name>A0A085WW41_9BACT</name>
<dbReference type="Pfam" id="PF07715">
    <property type="entry name" value="Plug"/>
    <property type="match status" value="1"/>
</dbReference>
<organism evidence="14 15">
    <name type="scientific">Hyalangium minutum</name>
    <dbReference type="NCBI Taxonomy" id="394096"/>
    <lineage>
        <taxon>Bacteria</taxon>
        <taxon>Pseudomonadati</taxon>
        <taxon>Myxococcota</taxon>
        <taxon>Myxococcia</taxon>
        <taxon>Myxococcales</taxon>
        <taxon>Cystobacterineae</taxon>
        <taxon>Archangiaceae</taxon>
        <taxon>Hyalangium</taxon>
    </lineage>
</organism>
<dbReference type="Gene3D" id="2.170.130.10">
    <property type="entry name" value="TonB-dependent receptor, plug domain"/>
    <property type="match status" value="1"/>
</dbReference>
<dbReference type="STRING" id="394096.DB31_0165"/>
<dbReference type="AlphaFoldDB" id="A0A085WW41"/>
<evidence type="ECO:0000256" key="10">
    <source>
        <dbReference type="SAM" id="MobiDB-lite"/>
    </source>
</evidence>
<dbReference type="SUPFAM" id="SSF56935">
    <property type="entry name" value="Porins"/>
    <property type="match status" value="1"/>
</dbReference>
<dbReference type="Proteomes" id="UP000028725">
    <property type="component" value="Unassembled WGS sequence"/>
</dbReference>
<evidence type="ECO:0000256" key="4">
    <source>
        <dbReference type="ARBA" id="ARBA00022692"/>
    </source>
</evidence>